<dbReference type="Proteomes" id="UP000664534">
    <property type="component" value="Unassembled WGS sequence"/>
</dbReference>
<sequence length="366" mass="42292">MTSLLDLPLELVEQIISVLAEEKPPSVKLLHEEPSASLLRSSYHPLKDLSQACSATRELCFPGLFSAVKVNLDSTGTFLRFSERYNLSCLVDSLVLYFDPSPQVEKFDNWLPMVQVTDSVKPSVMTLAFFPSLFAKILPYELNLTDQWAFDIPYQVLQLKMPRDLALSSKTSQLTVRSQNIFRMRPWTHFTFNQGSSIKGYSTYEYFSKQPPSIFCPENPLDFERSMVDDRSFENLTSIDYIAVFPINHIIGFCRCMVLMTHLECLRFQIAPTPSNDVLDDRAAMGKCQQRDLWQEFESCYRTLGRSLSRYREFFAEEFEFVSLDYVSPSLRELIDRTVGRQLMNWECDPNAGTWTLNNTPSKFHE</sequence>
<dbReference type="EMBL" id="CAJPDT010000093">
    <property type="protein sequence ID" value="CAF9936663.1"/>
    <property type="molecule type" value="Genomic_DNA"/>
</dbReference>
<dbReference type="OrthoDB" id="5296720at2759"/>
<evidence type="ECO:0008006" key="3">
    <source>
        <dbReference type="Google" id="ProtNLM"/>
    </source>
</evidence>
<comment type="caution">
    <text evidence="1">The sequence shown here is derived from an EMBL/GenBank/DDBJ whole genome shotgun (WGS) entry which is preliminary data.</text>
</comment>
<dbReference type="AlphaFoldDB" id="A0A8H3G4Y9"/>
<accession>A0A8H3G4Y9</accession>
<gene>
    <name evidence="1" type="ORF">IMSHALPRED_010844</name>
</gene>
<evidence type="ECO:0000313" key="2">
    <source>
        <dbReference type="Proteomes" id="UP000664534"/>
    </source>
</evidence>
<organism evidence="1 2">
    <name type="scientific">Imshaugia aleurites</name>
    <dbReference type="NCBI Taxonomy" id="172621"/>
    <lineage>
        <taxon>Eukaryota</taxon>
        <taxon>Fungi</taxon>
        <taxon>Dikarya</taxon>
        <taxon>Ascomycota</taxon>
        <taxon>Pezizomycotina</taxon>
        <taxon>Lecanoromycetes</taxon>
        <taxon>OSLEUM clade</taxon>
        <taxon>Lecanoromycetidae</taxon>
        <taxon>Lecanorales</taxon>
        <taxon>Lecanorineae</taxon>
        <taxon>Parmeliaceae</taxon>
        <taxon>Imshaugia</taxon>
    </lineage>
</organism>
<proteinExistence type="predicted"/>
<name>A0A8H3G4Y9_9LECA</name>
<reference evidence="1" key="1">
    <citation type="submission" date="2021-03" db="EMBL/GenBank/DDBJ databases">
        <authorList>
            <person name="Tagirdzhanova G."/>
        </authorList>
    </citation>
    <scope>NUCLEOTIDE SEQUENCE</scope>
</reference>
<keyword evidence="2" id="KW-1185">Reference proteome</keyword>
<evidence type="ECO:0000313" key="1">
    <source>
        <dbReference type="EMBL" id="CAF9936663.1"/>
    </source>
</evidence>
<protein>
    <recommendedName>
        <fullName evidence="3">F-box domain-containing protein</fullName>
    </recommendedName>
</protein>